<keyword evidence="1" id="KW-0732">Signal</keyword>
<dbReference type="RefSeq" id="WP_250927810.1">
    <property type="nucleotide sequence ID" value="NZ_JAMQBK010000017.1"/>
</dbReference>
<dbReference type="PROSITE" id="PS51257">
    <property type="entry name" value="PROKAR_LIPOPROTEIN"/>
    <property type="match status" value="1"/>
</dbReference>
<name>A0ABT0TZV6_9BACT</name>
<protein>
    <recommendedName>
        <fullName evidence="4">Secreted protein</fullName>
    </recommendedName>
</protein>
<accession>A0ABT0TZV6</accession>
<feature type="signal peptide" evidence="1">
    <location>
        <begin position="1"/>
        <end position="18"/>
    </location>
</feature>
<comment type="caution">
    <text evidence="2">The sequence shown here is derived from an EMBL/GenBank/DDBJ whole genome shotgun (WGS) entry which is preliminary data.</text>
</comment>
<keyword evidence="3" id="KW-1185">Reference proteome</keyword>
<organism evidence="2 3">
    <name type="scientific">Aporhodopirellula aestuarii</name>
    <dbReference type="NCBI Taxonomy" id="2950107"/>
    <lineage>
        <taxon>Bacteria</taxon>
        <taxon>Pseudomonadati</taxon>
        <taxon>Planctomycetota</taxon>
        <taxon>Planctomycetia</taxon>
        <taxon>Pirellulales</taxon>
        <taxon>Pirellulaceae</taxon>
        <taxon>Aporhodopirellula</taxon>
    </lineage>
</organism>
<evidence type="ECO:0000313" key="2">
    <source>
        <dbReference type="EMBL" id="MCM2370138.1"/>
    </source>
</evidence>
<reference evidence="2 3" key="1">
    <citation type="journal article" date="2022" name="Syst. Appl. Microbiol.">
        <title>Rhodopirellula aestuarii sp. nov., a novel member of the genus Rhodopirellula isolated from brackish sediments collected in the Tagus River estuary, Portugal.</title>
        <authorList>
            <person name="Vitorino I.R."/>
            <person name="Klimek D."/>
            <person name="Calusinska M."/>
            <person name="Lobo-da-Cunha A."/>
            <person name="Vasconcelos V."/>
            <person name="Lage O.M."/>
        </authorList>
    </citation>
    <scope>NUCLEOTIDE SEQUENCE [LARGE SCALE GENOMIC DNA]</scope>
    <source>
        <strain evidence="2 3">ICT_H3.1</strain>
    </source>
</reference>
<evidence type="ECO:0008006" key="4">
    <source>
        <dbReference type="Google" id="ProtNLM"/>
    </source>
</evidence>
<feature type="chain" id="PRO_5045366438" description="Secreted protein" evidence="1">
    <location>
        <begin position="19"/>
        <end position="59"/>
    </location>
</feature>
<sequence>MVLVRFVLLALLTLPLFSTVGCGGSSEPQLIEGAVMDNGGMSEAELNNEVPPEETSGAY</sequence>
<evidence type="ECO:0000313" key="3">
    <source>
        <dbReference type="Proteomes" id="UP001202961"/>
    </source>
</evidence>
<gene>
    <name evidence="2" type="ORF">NB063_05805</name>
</gene>
<evidence type="ECO:0000256" key="1">
    <source>
        <dbReference type="SAM" id="SignalP"/>
    </source>
</evidence>
<proteinExistence type="predicted"/>
<dbReference type="Proteomes" id="UP001202961">
    <property type="component" value="Unassembled WGS sequence"/>
</dbReference>
<dbReference type="EMBL" id="JAMQBK010000017">
    <property type="protein sequence ID" value="MCM2370138.1"/>
    <property type="molecule type" value="Genomic_DNA"/>
</dbReference>